<feature type="region of interest" description="Disordered" evidence="1">
    <location>
        <begin position="176"/>
        <end position="209"/>
    </location>
</feature>
<protein>
    <submittedName>
        <fullName evidence="2">Uncharacterized protein</fullName>
    </submittedName>
</protein>
<evidence type="ECO:0000313" key="3">
    <source>
        <dbReference type="Proteomes" id="UP000076532"/>
    </source>
</evidence>
<evidence type="ECO:0000313" key="2">
    <source>
        <dbReference type="EMBL" id="KZP13697.1"/>
    </source>
</evidence>
<organism evidence="2 3">
    <name type="scientific">Athelia psychrophila</name>
    <dbReference type="NCBI Taxonomy" id="1759441"/>
    <lineage>
        <taxon>Eukaryota</taxon>
        <taxon>Fungi</taxon>
        <taxon>Dikarya</taxon>
        <taxon>Basidiomycota</taxon>
        <taxon>Agaricomycotina</taxon>
        <taxon>Agaricomycetes</taxon>
        <taxon>Agaricomycetidae</taxon>
        <taxon>Atheliales</taxon>
        <taxon>Atheliaceae</taxon>
        <taxon>Athelia</taxon>
    </lineage>
</organism>
<accession>A0A166CIS5</accession>
<sequence length="311" mass="31859">MCTAGRSYAVANVLTLREVRRVGGGTVNGVRCEPSVVEAVDSATTEADRSYDGWSVPGSHKPHHEGDGAEVGRGAGSGPNTTDVSVSVTHRAGHSTVACSGSVAQGAGPSYGAFRGGTAREAYREGGGTATDVGSGPGTAITPETYRQGGREARDARCVPNTLAISGCDTRTVARSYATSPRSTTREGYGRGGEEVRDTGSGPNRAVVSGSATRTADCSYLPLTSAATPEVCLWGRRVARDVGCEPKRTAPWDSAARKAGRLCAVSSGVVARVTRRGGSGSGRGAGCGRATTVFSDSDIRGVDRLYDILLV</sequence>
<dbReference type="AlphaFoldDB" id="A0A166CIS5"/>
<feature type="compositionally biased region" description="Basic and acidic residues" evidence="1">
    <location>
        <begin position="184"/>
        <end position="198"/>
    </location>
</feature>
<keyword evidence="3" id="KW-1185">Reference proteome</keyword>
<proteinExistence type="predicted"/>
<gene>
    <name evidence="2" type="ORF">FIBSPDRAFT_897140</name>
</gene>
<reference evidence="2 3" key="1">
    <citation type="journal article" date="2016" name="Mol. Biol. Evol.">
        <title>Comparative Genomics of Early-Diverging Mushroom-Forming Fungi Provides Insights into the Origins of Lignocellulose Decay Capabilities.</title>
        <authorList>
            <person name="Nagy L.G."/>
            <person name="Riley R."/>
            <person name="Tritt A."/>
            <person name="Adam C."/>
            <person name="Daum C."/>
            <person name="Floudas D."/>
            <person name="Sun H."/>
            <person name="Yadav J.S."/>
            <person name="Pangilinan J."/>
            <person name="Larsson K.H."/>
            <person name="Matsuura K."/>
            <person name="Barry K."/>
            <person name="Labutti K."/>
            <person name="Kuo R."/>
            <person name="Ohm R.A."/>
            <person name="Bhattacharya S.S."/>
            <person name="Shirouzu T."/>
            <person name="Yoshinaga Y."/>
            <person name="Martin F.M."/>
            <person name="Grigoriev I.V."/>
            <person name="Hibbett D.S."/>
        </authorList>
    </citation>
    <scope>NUCLEOTIDE SEQUENCE [LARGE SCALE GENOMIC DNA]</scope>
    <source>
        <strain evidence="2 3">CBS 109695</strain>
    </source>
</reference>
<feature type="region of interest" description="Disordered" evidence="1">
    <location>
        <begin position="41"/>
        <end position="85"/>
    </location>
</feature>
<dbReference type="Proteomes" id="UP000076532">
    <property type="component" value="Unassembled WGS sequence"/>
</dbReference>
<name>A0A166CIS5_9AGAM</name>
<evidence type="ECO:0000256" key="1">
    <source>
        <dbReference type="SAM" id="MobiDB-lite"/>
    </source>
</evidence>
<feature type="region of interest" description="Disordered" evidence="1">
    <location>
        <begin position="128"/>
        <end position="154"/>
    </location>
</feature>
<dbReference type="EMBL" id="KV417628">
    <property type="protein sequence ID" value="KZP13697.1"/>
    <property type="molecule type" value="Genomic_DNA"/>
</dbReference>